<comment type="caution">
    <text evidence="1">The sequence shown here is derived from an EMBL/GenBank/DDBJ whole genome shotgun (WGS) entry which is preliminary data.</text>
</comment>
<dbReference type="Proteomes" id="UP000006729">
    <property type="component" value="Chromosome 1"/>
</dbReference>
<sequence length="76" mass="9456">MDMYNTWLKERYKKDPLTHPDLDPDLWLETRLFDEPDRNWMYNLSHTTVRTYRRPIVFQPLDAQNRFGVLQLWNSR</sequence>
<evidence type="ECO:0000313" key="2">
    <source>
        <dbReference type="Proteomes" id="UP000006729"/>
    </source>
</evidence>
<organism evidence="1 2">
    <name type="scientific">Populus trichocarpa</name>
    <name type="common">Western balsam poplar</name>
    <name type="synonym">Populus balsamifera subsp. trichocarpa</name>
    <dbReference type="NCBI Taxonomy" id="3694"/>
    <lineage>
        <taxon>Eukaryota</taxon>
        <taxon>Viridiplantae</taxon>
        <taxon>Streptophyta</taxon>
        <taxon>Embryophyta</taxon>
        <taxon>Tracheophyta</taxon>
        <taxon>Spermatophyta</taxon>
        <taxon>Magnoliopsida</taxon>
        <taxon>eudicotyledons</taxon>
        <taxon>Gunneridae</taxon>
        <taxon>Pentapetalae</taxon>
        <taxon>rosids</taxon>
        <taxon>fabids</taxon>
        <taxon>Malpighiales</taxon>
        <taxon>Salicaceae</taxon>
        <taxon>Saliceae</taxon>
        <taxon>Populus</taxon>
    </lineage>
</organism>
<accession>A0A2K2C3M1</accession>
<dbReference type="EMBL" id="CM009290">
    <property type="protein sequence ID" value="PNT56622.2"/>
    <property type="molecule type" value="Genomic_DNA"/>
</dbReference>
<name>A0A2K2C3M1_POPTR</name>
<proteinExistence type="predicted"/>
<protein>
    <submittedName>
        <fullName evidence="1">Uncharacterized protein</fullName>
    </submittedName>
</protein>
<gene>
    <name evidence="1" type="ORF">POPTR_001G248708v4</name>
</gene>
<dbReference type="InParanoid" id="A0A2K2C3M1"/>
<reference evidence="1 2" key="1">
    <citation type="journal article" date="2006" name="Science">
        <title>The genome of black cottonwood, Populus trichocarpa (Torr. &amp; Gray).</title>
        <authorList>
            <person name="Tuskan G.A."/>
            <person name="Difazio S."/>
            <person name="Jansson S."/>
            <person name="Bohlmann J."/>
            <person name="Grigoriev I."/>
            <person name="Hellsten U."/>
            <person name="Putnam N."/>
            <person name="Ralph S."/>
            <person name="Rombauts S."/>
            <person name="Salamov A."/>
            <person name="Schein J."/>
            <person name="Sterck L."/>
            <person name="Aerts A."/>
            <person name="Bhalerao R.R."/>
            <person name="Bhalerao R.P."/>
            <person name="Blaudez D."/>
            <person name="Boerjan W."/>
            <person name="Brun A."/>
            <person name="Brunner A."/>
            <person name="Busov V."/>
            <person name="Campbell M."/>
            <person name="Carlson J."/>
            <person name="Chalot M."/>
            <person name="Chapman J."/>
            <person name="Chen G.L."/>
            <person name="Cooper D."/>
            <person name="Coutinho P.M."/>
            <person name="Couturier J."/>
            <person name="Covert S."/>
            <person name="Cronk Q."/>
            <person name="Cunningham R."/>
            <person name="Davis J."/>
            <person name="Degroeve S."/>
            <person name="Dejardin A."/>
            <person name="Depamphilis C."/>
            <person name="Detter J."/>
            <person name="Dirks B."/>
            <person name="Dubchak I."/>
            <person name="Duplessis S."/>
            <person name="Ehlting J."/>
            <person name="Ellis B."/>
            <person name="Gendler K."/>
            <person name="Goodstein D."/>
            <person name="Gribskov M."/>
            <person name="Grimwood J."/>
            <person name="Groover A."/>
            <person name="Gunter L."/>
            <person name="Hamberger B."/>
            <person name="Heinze B."/>
            <person name="Helariutta Y."/>
            <person name="Henrissat B."/>
            <person name="Holligan D."/>
            <person name="Holt R."/>
            <person name="Huang W."/>
            <person name="Islam-Faridi N."/>
            <person name="Jones S."/>
            <person name="Jones-Rhoades M."/>
            <person name="Jorgensen R."/>
            <person name="Joshi C."/>
            <person name="Kangasjarvi J."/>
            <person name="Karlsson J."/>
            <person name="Kelleher C."/>
            <person name="Kirkpatrick R."/>
            <person name="Kirst M."/>
            <person name="Kohler A."/>
            <person name="Kalluri U."/>
            <person name="Larimer F."/>
            <person name="Leebens-Mack J."/>
            <person name="Leple J.C."/>
            <person name="Locascio P."/>
            <person name="Lou Y."/>
            <person name="Lucas S."/>
            <person name="Martin F."/>
            <person name="Montanini B."/>
            <person name="Napoli C."/>
            <person name="Nelson D.R."/>
            <person name="Nelson C."/>
            <person name="Nieminen K."/>
            <person name="Nilsson O."/>
            <person name="Pereda V."/>
            <person name="Peter G."/>
            <person name="Philippe R."/>
            <person name="Pilate G."/>
            <person name="Poliakov A."/>
            <person name="Razumovskaya J."/>
            <person name="Richardson P."/>
            <person name="Rinaldi C."/>
            <person name="Ritland K."/>
            <person name="Rouze P."/>
            <person name="Ryaboy D."/>
            <person name="Schmutz J."/>
            <person name="Schrader J."/>
            <person name="Segerman B."/>
            <person name="Shin H."/>
            <person name="Siddiqui A."/>
            <person name="Sterky F."/>
            <person name="Terry A."/>
            <person name="Tsai C.J."/>
            <person name="Uberbacher E."/>
            <person name="Unneberg P."/>
            <person name="Vahala J."/>
            <person name="Wall K."/>
            <person name="Wessler S."/>
            <person name="Yang G."/>
            <person name="Yin T."/>
            <person name="Douglas C."/>
            <person name="Marra M."/>
            <person name="Sandberg G."/>
            <person name="Van de Peer Y."/>
            <person name="Rokhsar D."/>
        </authorList>
    </citation>
    <scope>NUCLEOTIDE SEQUENCE [LARGE SCALE GENOMIC DNA]</scope>
    <source>
        <strain evidence="2">cv. Nisqually</strain>
    </source>
</reference>
<evidence type="ECO:0000313" key="1">
    <source>
        <dbReference type="EMBL" id="PNT56622.2"/>
    </source>
</evidence>
<keyword evidence="2" id="KW-1185">Reference proteome</keyword>
<dbReference type="AlphaFoldDB" id="A0A2K2C3M1"/>